<name>A0A0D2ILL7_9EURO</name>
<dbReference type="EMBL" id="KN847477">
    <property type="protein sequence ID" value="KIX06639.1"/>
    <property type="molecule type" value="Genomic_DNA"/>
</dbReference>
<organism evidence="3 4">
    <name type="scientific">Rhinocladiella mackenziei CBS 650.93</name>
    <dbReference type="NCBI Taxonomy" id="1442369"/>
    <lineage>
        <taxon>Eukaryota</taxon>
        <taxon>Fungi</taxon>
        <taxon>Dikarya</taxon>
        <taxon>Ascomycota</taxon>
        <taxon>Pezizomycotina</taxon>
        <taxon>Eurotiomycetes</taxon>
        <taxon>Chaetothyriomycetidae</taxon>
        <taxon>Chaetothyriales</taxon>
        <taxon>Herpotrichiellaceae</taxon>
        <taxon>Rhinocladiella</taxon>
    </lineage>
</organism>
<evidence type="ECO:0000256" key="1">
    <source>
        <dbReference type="ARBA" id="ARBA00006484"/>
    </source>
</evidence>
<dbReference type="HOGENOM" id="CLU_010194_13_0_1"/>
<dbReference type="Proteomes" id="UP000053617">
    <property type="component" value="Unassembled WGS sequence"/>
</dbReference>
<evidence type="ECO:0000313" key="3">
    <source>
        <dbReference type="EMBL" id="KIX06639.1"/>
    </source>
</evidence>
<dbReference type="GO" id="GO:0016491">
    <property type="term" value="F:oxidoreductase activity"/>
    <property type="evidence" value="ECO:0007669"/>
    <property type="project" value="UniProtKB-KW"/>
</dbReference>
<dbReference type="VEuPathDB" id="FungiDB:Z518_04615"/>
<dbReference type="STRING" id="1442369.A0A0D2ILL7"/>
<gene>
    <name evidence="3" type="ORF">Z518_04615</name>
</gene>
<keyword evidence="2" id="KW-0560">Oxidoreductase</keyword>
<dbReference type="Pfam" id="PF00106">
    <property type="entry name" value="adh_short"/>
    <property type="match status" value="1"/>
</dbReference>
<reference evidence="3 4" key="1">
    <citation type="submission" date="2015-01" db="EMBL/GenBank/DDBJ databases">
        <title>The Genome Sequence of Rhinocladiella mackenzie CBS 650.93.</title>
        <authorList>
            <consortium name="The Broad Institute Genomics Platform"/>
            <person name="Cuomo C."/>
            <person name="de Hoog S."/>
            <person name="Gorbushina A."/>
            <person name="Stielow B."/>
            <person name="Teixiera M."/>
            <person name="Abouelleil A."/>
            <person name="Chapman S.B."/>
            <person name="Priest M."/>
            <person name="Young S.K."/>
            <person name="Wortman J."/>
            <person name="Nusbaum C."/>
            <person name="Birren B."/>
        </authorList>
    </citation>
    <scope>NUCLEOTIDE SEQUENCE [LARGE SCALE GENOMIC DNA]</scope>
    <source>
        <strain evidence="3 4">CBS 650.93</strain>
    </source>
</reference>
<dbReference type="InterPro" id="IPR036291">
    <property type="entry name" value="NAD(P)-bd_dom_sf"/>
</dbReference>
<dbReference type="SUPFAM" id="SSF51735">
    <property type="entry name" value="NAD(P)-binding Rossmann-fold domains"/>
    <property type="match status" value="1"/>
</dbReference>
<accession>A0A0D2ILL7</accession>
<comment type="similarity">
    <text evidence="1">Belongs to the short-chain dehydrogenases/reductases (SDR) family.</text>
</comment>
<protein>
    <submittedName>
        <fullName evidence="3">Uncharacterized protein</fullName>
    </submittedName>
</protein>
<dbReference type="AlphaFoldDB" id="A0A0D2ILL7"/>
<proteinExistence type="inferred from homology"/>
<evidence type="ECO:0000256" key="2">
    <source>
        <dbReference type="ARBA" id="ARBA00023002"/>
    </source>
</evidence>
<evidence type="ECO:0000313" key="4">
    <source>
        <dbReference type="Proteomes" id="UP000053617"/>
    </source>
</evidence>
<dbReference type="Gene3D" id="3.40.50.720">
    <property type="entry name" value="NAD(P)-binding Rossmann-like Domain"/>
    <property type="match status" value="1"/>
</dbReference>
<dbReference type="PANTHER" id="PTHR44229:SF4">
    <property type="entry name" value="15-HYDROXYPROSTAGLANDIN DEHYDROGENASE [NAD(+)]"/>
    <property type="match status" value="1"/>
</dbReference>
<keyword evidence="4" id="KW-1185">Reference proteome</keyword>
<dbReference type="InterPro" id="IPR002347">
    <property type="entry name" value="SDR_fam"/>
</dbReference>
<dbReference type="GeneID" id="25292686"/>
<dbReference type="PANTHER" id="PTHR44229">
    <property type="entry name" value="15-HYDROXYPROSTAGLANDIN DEHYDROGENASE [NAD(+)]"/>
    <property type="match status" value="1"/>
</dbReference>
<sequence length="296" mass="32525">MPTAKRLLSDGWRVALVDILEEEKAQGLLDNSADRAMYIKCDLANYEDQAQMYQDVWSKWGRLDAVIANGSIVDKQSLLMFDRRGSIELPPAPDLACTDVVAKGSIYAVRLATHFMRQNRNPGGHIVLVGSGAGLYSLPLWPEYASAKAAVSRVEFRLDLPFDYAGTMEAEHELGKQVMSYGRAMAPILKAKENILLNIVVPSIVRVGAITGSDVLAGVGFAQTTSIESIVEAYVHYVNVADTSGEMVEVSAEKPYVVPRQPLVNGEASRVCRDNWGPWFKMIHGEPSNIPGEQTW</sequence>
<dbReference type="RefSeq" id="XP_013273775.1">
    <property type="nucleotide sequence ID" value="XM_013418321.1"/>
</dbReference>
<dbReference type="GO" id="GO:0005737">
    <property type="term" value="C:cytoplasm"/>
    <property type="evidence" value="ECO:0007669"/>
    <property type="project" value="TreeGrafter"/>
</dbReference>
<dbReference type="OrthoDB" id="5371740at2759"/>